<evidence type="ECO:0000313" key="2">
    <source>
        <dbReference type="Proteomes" id="UP000652427"/>
    </source>
</evidence>
<proteinExistence type="predicted"/>
<organism evidence="1 2">
    <name type="scientific">Parasphingorhabdus flavimaris</name>
    <dbReference type="NCBI Taxonomy" id="266812"/>
    <lineage>
        <taxon>Bacteria</taxon>
        <taxon>Pseudomonadati</taxon>
        <taxon>Pseudomonadota</taxon>
        <taxon>Alphaproteobacteria</taxon>
        <taxon>Sphingomonadales</taxon>
        <taxon>Sphingomonadaceae</taxon>
        <taxon>Parasphingorhabdus</taxon>
    </lineage>
</organism>
<dbReference type="Proteomes" id="UP000652427">
    <property type="component" value="Unassembled WGS sequence"/>
</dbReference>
<gene>
    <name evidence="1" type="ORF">HUO14_11510</name>
</gene>
<evidence type="ECO:0000313" key="1">
    <source>
        <dbReference type="EMBL" id="NVD28530.1"/>
    </source>
</evidence>
<name>A0ABX2N492_9SPHN</name>
<dbReference type="EMBL" id="JABWMH010000003">
    <property type="protein sequence ID" value="NVD28530.1"/>
    <property type="molecule type" value="Genomic_DNA"/>
</dbReference>
<dbReference type="RefSeq" id="WP_176279967.1">
    <property type="nucleotide sequence ID" value="NZ_JABWMH010000003.1"/>
</dbReference>
<sequence>MIDTPEFSHIVRLSEIGSKPQTGKLAADAEERNALALRFDIPKISSMTATYKLIAGERGIAFTGSLASDLHQSCAITGEAIPVKIRDEFDILFVPKPDPGDLEEEIELTEDECDIVEYEQAQIDLGEAIAQTLYLSLDPYPRGPDADEVARKRGLKSEAEAGPFGALAALKDKLG</sequence>
<comment type="caution">
    <text evidence="1">The sequence shown here is derived from an EMBL/GenBank/DDBJ whole genome shotgun (WGS) entry which is preliminary data.</text>
</comment>
<accession>A0ABX2N492</accession>
<keyword evidence="2" id="KW-1185">Reference proteome</keyword>
<protein>
    <submittedName>
        <fullName evidence="1">DUF177 domain-containing protein</fullName>
    </submittedName>
</protein>
<dbReference type="Pfam" id="PF02620">
    <property type="entry name" value="YceD"/>
    <property type="match status" value="1"/>
</dbReference>
<reference evidence="1 2" key="1">
    <citation type="submission" date="2020-06" db="EMBL/GenBank/DDBJ databases">
        <authorList>
            <person name="Kim S.-J."/>
            <person name="Park S.-J."/>
        </authorList>
    </citation>
    <scope>NUCLEOTIDE SEQUENCE [LARGE SCALE GENOMIC DNA]</scope>
    <source>
        <strain evidence="1 2">SW-151</strain>
    </source>
</reference>
<dbReference type="InterPro" id="IPR003772">
    <property type="entry name" value="YceD"/>
</dbReference>